<dbReference type="SMART" id="SM00147">
    <property type="entry name" value="RasGEF"/>
    <property type="match status" value="1"/>
</dbReference>
<dbReference type="Gene3D" id="1.10.840.10">
    <property type="entry name" value="Ras guanine-nucleotide exchange factors catalytic domain"/>
    <property type="match status" value="1"/>
</dbReference>
<keyword evidence="9" id="KW-1185">Reference proteome</keyword>
<gene>
    <name evidence="8" type="primary">bcar3</name>
</gene>
<dbReference type="GO" id="GO:0001784">
    <property type="term" value="F:phosphotyrosine residue binding"/>
    <property type="evidence" value="ECO:0007669"/>
    <property type="project" value="InterPro"/>
</dbReference>
<dbReference type="InterPro" id="IPR001895">
    <property type="entry name" value="RASGEF_cat_dom"/>
</dbReference>
<reference evidence="8" key="2">
    <citation type="submission" date="2025-08" db="UniProtKB">
        <authorList>
            <consortium name="Ensembl"/>
        </authorList>
    </citation>
    <scope>IDENTIFICATION</scope>
</reference>
<dbReference type="PRINTS" id="PR00401">
    <property type="entry name" value="SH2DOMAIN"/>
</dbReference>
<evidence type="ECO:0000256" key="2">
    <source>
        <dbReference type="ARBA" id="ARBA00022999"/>
    </source>
</evidence>
<dbReference type="PROSITE" id="PS50001">
    <property type="entry name" value="SH2"/>
    <property type="match status" value="1"/>
</dbReference>
<dbReference type="PROSITE" id="PS50009">
    <property type="entry name" value="RASGEF_CAT"/>
    <property type="match status" value="1"/>
</dbReference>
<dbReference type="SUPFAM" id="SSF55550">
    <property type="entry name" value="SH2 domain"/>
    <property type="match status" value="1"/>
</dbReference>
<organism evidence="8 9">
    <name type="scientific">Gouania willdenowi</name>
    <name type="common">Blunt-snouted clingfish</name>
    <name type="synonym">Lepadogaster willdenowi</name>
    <dbReference type="NCBI Taxonomy" id="441366"/>
    <lineage>
        <taxon>Eukaryota</taxon>
        <taxon>Metazoa</taxon>
        <taxon>Chordata</taxon>
        <taxon>Craniata</taxon>
        <taxon>Vertebrata</taxon>
        <taxon>Euteleostomi</taxon>
        <taxon>Actinopterygii</taxon>
        <taxon>Neopterygii</taxon>
        <taxon>Teleostei</taxon>
        <taxon>Neoteleostei</taxon>
        <taxon>Acanthomorphata</taxon>
        <taxon>Ovalentaria</taxon>
        <taxon>Blenniimorphae</taxon>
        <taxon>Blenniiformes</taxon>
        <taxon>Gobiesocoidei</taxon>
        <taxon>Gobiesocidae</taxon>
        <taxon>Gobiesocinae</taxon>
        <taxon>Gouania</taxon>
    </lineage>
</organism>
<dbReference type="InterPro" id="IPR023578">
    <property type="entry name" value="Ras_GEF_dom_sf"/>
</dbReference>
<accession>A0A8C5DJH8</accession>
<dbReference type="PANTHER" id="PTHR14247">
    <property type="entry name" value="BREAST CANCER ANTI-ESTROGEN RESISTANCE PROTEIN 3 HOMOLOG-LIKE PROTEIN"/>
    <property type="match status" value="1"/>
</dbReference>
<dbReference type="SUPFAM" id="SSF48366">
    <property type="entry name" value="Ras GEF"/>
    <property type="match status" value="1"/>
</dbReference>
<dbReference type="InterPro" id="IPR044102">
    <property type="entry name" value="SH2_SHEP1/BCAR3/NSP1"/>
</dbReference>
<feature type="region of interest" description="Disordered" evidence="5">
    <location>
        <begin position="197"/>
        <end position="220"/>
    </location>
</feature>
<name>A0A8C5DJH8_GOUWI</name>
<dbReference type="GO" id="GO:0007264">
    <property type="term" value="P:small GTPase-mediated signal transduction"/>
    <property type="evidence" value="ECO:0007669"/>
    <property type="project" value="InterPro"/>
</dbReference>
<dbReference type="FunFam" id="1.10.840.10:FF:000007">
    <property type="entry name" value="SH2 domain containing 3C (Predicted)"/>
    <property type="match status" value="1"/>
</dbReference>
<dbReference type="InterPro" id="IPR036860">
    <property type="entry name" value="SH2_dom_sf"/>
</dbReference>
<evidence type="ECO:0000313" key="8">
    <source>
        <dbReference type="Ensembl" id="ENSGWIP00000007836.1"/>
    </source>
</evidence>
<dbReference type="InterPro" id="IPR000980">
    <property type="entry name" value="SH2"/>
</dbReference>
<dbReference type="PANTHER" id="PTHR14247:SF10">
    <property type="entry name" value="BREAST CANCER ANTI-ESTROGEN RESISTANCE PROTEIN 3"/>
    <property type="match status" value="1"/>
</dbReference>
<dbReference type="InterPro" id="IPR051853">
    <property type="entry name" value="SH2-Ras-GEF_adapter"/>
</dbReference>
<dbReference type="CDD" id="cd10337">
    <property type="entry name" value="SH2_BCAR3"/>
    <property type="match status" value="1"/>
</dbReference>
<evidence type="ECO:0000256" key="5">
    <source>
        <dbReference type="SAM" id="MobiDB-lite"/>
    </source>
</evidence>
<dbReference type="SMART" id="SM00252">
    <property type="entry name" value="SH2"/>
    <property type="match status" value="1"/>
</dbReference>
<proteinExistence type="predicted"/>
<feature type="domain" description="Ras-GEF" evidence="7">
    <location>
        <begin position="324"/>
        <end position="591"/>
    </location>
</feature>
<dbReference type="Ensembl" id="ENSGWIT00000008691.1">
    <property type="protein sequence ID" value="ENSGWIP00000007836.1"/>
    <property type="gene ID" value="ENSGWIG00000004520.1"/>
</dbReference>
<evidence type="ECO:0000259" key="7">
    <source>
        <dbReference type="PROSITE" id="PS50009"/>
    </source>
</evidence>
<sequence>KIKLILRCSASAFNSTAGTRGNFSRDQFILDCPPEKLRKELEEELKMNCKEPRSHAWYHGAIPRQVAENLVQRDGDFLIRDSLSSPGSYVLTCQWRNAAQHFKINKKVVMLNEAYSRVEYRLEREGFDSVPALIRYYVGNRKPVSLVVGAIIFQPINRGLPLRCLEEKYGLSGNHRDTGLTAQERRNQKRLSLNITNGHVHDNNKQPVHESSPCQDGLGRSSQLRFVPQHHNAHTHSGRGLDRSSYHHAIAALENTSEEEEEDAGKHVEDEEEAERRSSFQRPVVETESTFQPAGFPSRLLPPENKPLEMVVLKKAKELLLGHDHHSIATHLLMADCQVARILGVSAELRDQMGVSSGLELVTLPHGRQLRLDLMERHHTMAIGVAVDILGCMGSVEERAFTLNRIILVAMELKDVVGDLFAFTALMKALELQQITRLEETWTSLRRTFTQTAISYEKTLKPFYKNLYEGSASPPAVVCVPLLLPLLTLMERPSITSEGAELWETSDQGCDIMLRHLEAARDVAQNAQSYMNNAQKILDGFQCDEDLLEVFQTEFHLRLLWGSRGATVNQSDRYSKFNLILTALSRKLEPPPKTQTLI</sequence>
<dbReference type="Pfam" id="PF00017">
    <property type="entry name" value="SH2"/>
    <property type="match status" value="1"/>
</dbReference>
<protein>
    <recommendedName>
        <fullName evidence="10">BCAR3 adaptor protein, NSP family member</fullName>
    </recommendedName>
</protein>
<dbReference type="Gene3D" id="3.30.505.10">
    <property type="entry name" value="SH2 domain"/>
    <property type="match status" value="1"/>
</dbReference>
<dbReference type="Pfam" id="PF00617">
    <property type="entry name" value="RasGEF"/>
    <property type="match status" value="1"/>
</dbReference>
<evidence type="ECO:0000256" key="3">
    <source>
        <dbReference type="PROSITE-ProRule" id="PRU00168"/>
    </source>
</evidence>
<feature type="region of interest" description="Disordered" evidence="5">
    <location>
        <begin position="254"/>
        <end position="302"/>
    </location>
</feature>
<evidence type="ECO:0000313" key="9">
    <source>
        <dbReference type="Proteomes" id="UP000694680"/>
    </source>
</evidence>
<dbReference type="FunFam" id="3.30.505.10:FF:000013">
    <property type="entry name" value="SH2 domain-containing protein 3C isoform X1"/>
    <property type="match status" value="1"/>
</dbReference>
<keyword evidence="1 3" id="KW-0344">Guanine-nucleotide releasing factor</keyword>
<feature type="compositionally biased region" description="Basic and acidic residues" evidence="5">
    <location>
        <begin position="264"/>
        <end position="278"/>
    </location>
</feature>
<dbReference type="Proteomes" id="UP000694680">
    <property type="component" value="Chromosome 4"/>
</dbReference>
<dbReference type="GO" id="GO:0005085">
    <property type="term" value="F:guanyl-nucleotide exchange factor activity"/>
    <property type="evidence" value="ECO:0007669"/>
    <property type="project" value="UniProtKB-KW"/>
</dbReference>
<evidence type="ECO:0008006" key="10">
    <source>
        <dbReference type="Google" id="ProtNLM"/>
    </source>
</evidence>
<reference evidence="8" key="1">
    <citation type="submission" date="2020-06" db="EMBL/GenBank/DDBJ databases">
        <authorList>
            <consortium name="Wellcome Sanger Institute Data Sharing"/>
        </authorList>
    </citation>
    <scope>NUCLEOTIDE SEQUENCE [LARGE SCALE GENOMIC DNA]</scope>
</reference>
<feature type="compositionally biased region" description="Basic and acidic residues" evidence="5">
    <location>
        <begin position="199"/>
        <end position="208"/>
    </location>
</feature>
<keyword evidence="2 4" id="KW-0727">SH2 domain</keyword>
<dbReference type="AlphaFoldDB" id="A0A8C5DJH8"/>
<evidence type="ECO:0000259" key="6">
    <source>
        <dbReference type="PROSITE" id="PS50001"/>
    </source>
</evidence>
<feature type="domain" description="SH2" evidence="6">
    <location>
        <begin position="57"/>
        <end position="156"/>
    </location>
</feature>
<evidence type="ECO:0000256" key="1">
    <source>
        <dbReference type="ARBA" id="ARBA00022658"/>
    </source>
</evidence>
<evidence type="ECO:0000256" key="4">
    <source>
        <dbReference type="PROSITE-ProRule" id="PRU00191"/>
    </source>
</evidence>
<reference evidence="8" key="3">
    <citation type="submission" date="2025-09" db="UniProtKB">
        <authorList>
            <consortium name="Ensembl"/>
        </authorList>
    </citation>
    <scope>IDENTIFICATION</scope>
</reference>
<dbReference type="InterPro" id="IPR036964">
    <property type="entry name" value="RASGEF_cat_dom_sf"/>
</dbReference>